<keyword evidence="2" id="KW-1185">Reference proteome</keyword>
<accession>A0ACB0LUF1</accession>
<organism evidence="1 2">
    <name type="scientific">Trifolium pratense</name>
    <name type="common">Red clover</name>
    <dbReference type="NCBI Taxonomy" id="57577"/>
    <lineage>
        <taxon>Eukaryota</taxon>
        <taxon>Viridiplantae</taxon>
        <taxon>Streptophyta</taxon>
        <taxon>Embryophyta</taxon>
        <taxon>Tracheophyta</taxon>
        <taxon>Spermatophyta</taxon>
        <taxon>Magnoliopsida</taxon>
        <taxon>eudicotyledons</taxon>
        <taxon>Gunneridae</taxon>
        <taxon>Pentapetalae</taxon>
        <taxon>rosids</taxon>
        <taxon>fabids</taxon>
        <taxon>Fabales</taxon>
        <taxon>Fabaceae</taxon>
        <taxon>Papilionoideae</taxon>
        <taxon>50 kb inversion clade</taxon>
        <taxon>NPAAA clade</taxon>
        <taxon>Hologalegina</taxon>
        <taxon>IRL clade</taxon>
        <taxon>Trifolieae</taxon>
        <taxon>Trifolium</taxon>
    </lineage>
</organism>
<proteinExistence type="predicted"/>
<sequence length="55" mass="5883">MLLESISNSPSLQSHPITHLANFLSHVFQISISILLSSALSSSLTAKIAEDCELS</sequence>
<dbReference type="EMBL" id="CASHSV030000615">
    <property type="protein sequence ID" value="CAJ2672061.1"/>
    <property type="molecule type" value="Genomic_DNA"/>
</dbReference>
<comment type="caution">
    <text evidence="1">The sequence shown here is derived from an EMBL/GenBank/DDBJ whole genome shotgun (WGS) entry which is preliminary data.</text>
</comment>
<protein>
    <submittedName>
        <fullName evidence="1">Uncharacterized protein</fullName>
    </submittedName>
</protein>
<evidence type="ECO:0000313" key="2">
    <source>
        <dbReference type="Proteomes" id="UP001177021"/>
    </source>
</evidence>
<reference evidence="1" key="1">
    <citation type="submission" date="2023-10" db="EMBL/GenBank/DDBJ databases">
        <authorList>
            <person name="Rodriguez Cubillos JULIANA M."/>
            <person name="De Vega J."/>
        </authorList>
    </citation>
    <scope>NUCLEOTIDE SEQUENCE</scope>
</reference>
<name>A0ACB0LUF1_TRIPR</name>
<dbReference type="Proteomes" id="UP001177021">
    <property type="component" value="Unassembled WGS sequence"/>
</dbReference>
<gene>
    <name evidence="1" type="ORF">MILVUS5_LOCUS35761</name>
</gene>
<evidence type="ECO:0000313" key="1">
    <source>
        <dbReference type="EMBL" id="CAJ2672061.1"/>
    </source>
</evidence>